<dbReference type="PROSITE" id="PS00232">
    <property type="entry name" value="CADHERIN_1"/>
    <property type="match status" value="4"/>
</dbReference>
<keyword evidence="9 14" id="KW-0472">Membrane</keyword>
<dbReference type="InterPro" id="IPR002126">
    <property type="entry name" value="Cadherin-like_dom"/>
</dbReference>
<evidence type="ECO:0000256" key="5">
    <source>
        <dbReference type="ARBA" id="ARBA00022737"/>
    </source>
</evidence>
<dbReference type="FunFam" id="2.60.40.60:FF:000005">
    <property type="entry name" value="Protocadherin 9"/>
    <property type="match status" value="1"/>
</dbReference>
<keyword evidence="10" id="KW-0325">Glycoprotein</keyword>
<dbReference type="Proteomes" id="UP000242188">
    <property type="component" value="Unassembled WGS sequence"/>
</dbReference>
<feature type="domain" description="Cadherin" evidence="16">
    <location>
        <begin position="565"/>
        <end position="669"/>
    </location>
</feature>
<feature type="region of interest" description="Disordered" evidence="13">
    <location>
        <begin position="817"/>
        <end position="841"/>
    </location>
</feature>
<keyword evidence="4 15" id="KW-0732">Signal</keyword>
<dbReference type="OrthoDB" id="6252479at2759"/>
<dbReference type="FunFam" id="2.60.40.60:FF:000002">
    <property type="entry name" value="Protocadherin alpha 2"/>
    <property type="match status" value="1"/>
</dbReference>
<dbReference type="InterPro" id="IPR050174">
    <property type="entry name" value="Protocadherin/Cadherin-CA"/>
</dbReference>
<comment type="caution">
    <text evidence="17">The sequence shown here is derived from an EMBL/GenBank/DDBJ whole genome shotgun (WGS) entry which is preliminary data.</text>
</comment>
<dbReference type="Pfam" id="PF00028">
    <property type="entry name" value="Cadherin"/>
    <property type="match status" value="6"/>
</dbReference>
<feature type="signal peptide" evidence="15">
    <location>
        <begin position="1"/>
        <end position="18"/>
    </location>
</feature>
<protein>
    <recommendedName>
        <fullName evidence="11">Protocadherin-20</fullName>
    </recommendedName>
</protein>
<dbReference type="Gene3D" id="2.60.40.60">
    <property type="entry name" value="Cadherins"/>
    <property type="match status" value="7"/>
</dbReference>
<dbReference type="GO" id="GO:0005509">
    <property type="term" value="F:calcium ion binding"/>
    <property type="evidence" value="ECO:0007669"/>
    <property type="project" value="UniProtKB-UniRule"/>
</dbReference>
<evidence type="ECO:0000256" key="4">
    <source>
        <dbReference type="ARBA" id="ARBA00022729"/>
    </source>
</evidence>
<evidence type="ECO:0000256" key="6">
    <source>
        <dbReference type="ARBA" id="ARBA00022837"/>
    </source>
</evidence>
<feature type="domain" description="Cadherin" evidence="16">
    <location>
        <begin position="39"/>
        <end position="132"/>
    </location>
</feature>
<evidence type="ECO:0000256" key="1">
    <source>
        <dbReference type="ARBA" id="ARBA00004251"/>
    </source>
</evidence>
<evidence type="ECO:0000256" key="13">
    <source>
        <dbReference type="SAM" id="MobiDB-lite"/>
    </source>
</evidence>
<dbReference type="Pfam" id="PF08266">
    <property type="entry name" value="Cadherin_2"/>
    <property type="match status" value="1"/>
</dbReference>
<gene>
    <name evidence="17" type="ORF">KP79_PYT12664</name>
</gene>
<dbReference type="EMBL" id="NEDP02005592">
    <property type="protein sequence ID" value="OWF37313.1"/>
    <property type="molecule type" value="Genomic_DNA"/>
</dbReference>
<evidence type="ECO:0000256" key="2">
    <source>
        <dbReference type="ARBA" id="ARBA00022475"/>
    </source>
</evidence>
<dbReference type="PRINTS" id="PR00205">
    <property type="entry name" value="CADHERIN"/>
</dbReference>
<dbReference type="FunFam" id="2.60.40.60:FF:000004">
    <property type="entry name" value="Protocadherin 1 gamma 2"/>
    <property type="match status" value="1"/>
</dbReference>
<dbReference type="InterPro" id="IPR013164">
    <property type="entry name" value="Cadherin_N"/>
</dbReference>
<dbReference type="GO" id="GO:0005886">
    <property type="term" value="C:plasma membrane"/>
    <property type="evidence" value="ECO:0007669"/>
    <property type="project" value="UniProtKB-SubCell"/>
</dbReference>
<dbReference type="FunFam" id="2.60.40.60:FF:000092">
    <property type="entry name" value="Protocadherin 8"/>
    <property type="match status" value="2"/>
</dbReference>
<evidence type="ECO:0000259" key="16">
    <source>
        <dbReference type="PROSITE" id="PS50268"/>
    </source>
</evidence>
<evidence type="ECO:0000256" key="15">
    <source>
        <dbReference type="SAM" id="SignalP"/>
    </source>
</evidence>
<keyword evidence="7" id="KW-0130">Cell adhesion</keyword>
<evidence type="ECO:0000256" key="10">
    <source>
        <dbReference type="ARBA" id="ARBA00023180"/>
    </source>
</evidence>
<feature type="domain" description="Cadherin" evidence="16">
    <location>
        <begin position="243"/>
        <end position="350"/>
    </location>
</feature>
<evidence type="ECO:0000256" key="9">
    <source>
        <dbReference type="ARBA" id="ARBA00023136"/>
    </source>
</evidence>
<evidence type="ECO:0000313" key="17">
    <source>
        <dbReference type="EMBL" id="OWF37313.1"/>
    </source>
</evidence>
<dbReference type="PANTHER" id="PTHR24028:SF146">
    <property type="entry name" value="CADHERIN 96CB, ISOFORM D-RELATED"/>
    <property type="match status" value="1"/>
</dbReference>
<proteinExistence type="predicted"/>
<sequence length="920" mass="101607">MDCITPLVLMLVLTVTSCYEIVYNIAEEQGQDLYLGNVASDAQLITGNGSKIELRYSLLTQGNRDALLFHINERTSSLYTASVLDRDDLCQFTSSDCILNLEVTAISPINDFFEKIKVHVRLIDINDNEPTFPESQITMEISENSGQGKSFPLEGATDEDSGQNAVQGYKIETANVPFTLETTDFAGGRALLRLVVDQELDRETRSKYTVTIAATDGGTEPKTGTVTLHITITDVNDNPPKFPKAVYNRTIPEDIVPNNVILTFNATDPDENENGRVLYRLSSHQSDEIRRLFKVGLTTGELSVISSLIDERSTSYRIIVEASDNASQPLISQAQVYVSVQDTHNNAPEITVNVLSQSYYAEVSESAAIGTVLAIISVKDPDSGQNGVVTCSINDNNFRLVVDSPYEYNFVLDQILDREMTEWHTVVVECRDYGTPRLNTSSRILVRVLDINDNPPQFTKAIYYVNVPENDAPNSGILQVQATDSDSIVPSSYNYSLTLPEEYKTFFRINKNSGVITAIISLDREATPRITFGVFAEDGGSPSLTGSALVEVNVIDRNDNSPKFTPTSFEFVIPENQVPNVSVGKLTAHDSDAGNNGEVSFSLTSNTDIYLPFDVLRNGTILGTRTLDRELIAKYNFTVIAYDHGSSPLTSTADVTVIIQDINDNAPIITFPSISGDLLYVSSDTLPNTIIATIKAYDNDDDVNAKLSYFAENSNMTRLFSVNKFTGQLSLSRQVSHSDIGTYDLSILVQDGAKPPRSRFRTLTVIITDSSRNPGEDPSAKIKYFAIAIAISCVTIVLSILIILAICLIRRKDRQRDSKYPESVSTNSTIDTVPEQNNPDIKVNGIYTRETIHKSLTDTLPRNTDTLPRTDNSPRALATLERIKKTKSPSRTQPEIISDSVAIWDWSEQEAHVDGRVMPK</sequence>
<evidence type="ECO:0000256" key="8">
    <source>
        <dbReference type="ARBA" id="ARBA00022989"/>
    </source>
</evidence>
<feature type="domain" description="Cadherin" evidence="16">
    <location>
        <begin position="133"/>
        <end position="242"/>
    </location>
</feature>
<evidence type="ECO:0000256" key="11">
    <source>
        <dbReference type="ARBA" id="ARBA00072296"/>
    </source>
</evidence>
<keyword evidence="2" id="KW-1003">Cell membrane</keyword>
<keyword evidence="5" id="KW-0677">Repeat</keyword>
<dbReference type="PROSITE" id="PS50268">
    <property type="entry name" value="CADHERIN_2"/>
    <property type="match status" value="7"/>
</dbReference>
<evidence type="ECO:0000256" key="3">
    <source>
        <dbReference type="ARBA" id="ARBA00022692"/>
    </source>
</evidence>
<keyword evidence="8 14" id="KW-1133">Transmembrane helix</keyword>
<dbReference type="FunFam" id="2.60.40.60:FF:000007">
    <property type="entry name" value="Protocadherin alpha 2"/>
    <property type="match status" value="1"/>
</dbReference>
<feature type="domain" description="Cadherin" evidence="16">
    <location>
        <begin position="355"/>
        <end position="458"/>
    </location>
</feature>
<evidence type="ECO:0000256" key="14">
    <source>
        <dbReference type="SAM" id="Phobius"/>
    </source>
</evidence>
<name>A0A210PLF4_MIZYE</name>
<dbReference type="InterPro" id="IPR015919">
    <property type="entry name" value="Cadherin-like_sf"/>
</dbReference>
<dbReference type="CDD" id="cd11304">
    <property type="entry name" value="Cadherin_repeat"/>
    <property type="match status" value="7"/>
</dbReference>
<dbReference type="GO" id="GO:0007156">
    <property type="term" value="P:homophilic cell adhesion via plasma membrane adhesion molecules"/>
    <property type="evidence" value="ECO:0007669"/>
    <property type="project" value="InterPro"/>
</dbReference>
<evidence type="ECO:0000256" key="12">
    <source>
        <dbReference type="PROSITE-ProRule" id="PRU00043"/>
    </source>
</evidence>
<feature type="transmembrane region" description="Helical" evidence="14">
    <location>
        <begin position="784"/>
        <end position="809"/>
    </location>
</feature>
<keyword evidence="6 12" id="KW-0106">Calcium</keyword>
<keyword evidence="3 14" id="KW-0812">Transmembrane</keyword>
<accession>A0A210PLF4</accession>
<reference evidence="17 18" key="1">
    <citation type="journal article" date="2017" name="Nat. Ecol. Evol.">
        <title>Scallop genome provides insights into evolution of bilaterian karyotype and development.</title>
        <authorList>
            <person name="Wang S."/>
            <person name="Zhang J."/>
            <person name="Jiao W."/>
            <person name="Li J."/>
            <person name="Xun X."/>
            <person name="Sun Y."/>
            <person name="Guo X."/>
            <person name="Huan P."/>
            <person name="Dong B."/>
            <person name="Zhang L."/>
            <person name="Hu X."/>
            <person name="Sun X."/>
            <person name="Wang J."/>
            <person name="Zhao C."/>
            <person name="Wang Y."/>
            <person name="Wang D."/>
            <person name="Huang X."/>
            <person name="Wang R."/>
            <person name="Lv J."/>
            <person name="Li Y."/>
            <person name="Zhang Z."/>
            <person name="Liu B."/>
            <person name="Lu W."/>
            <person name="Hui Y."/>
            <person name="Liang J."/>
            <person name="Zhou Z."/>
            <person name="Hou R."/>
            <person name="Li X."/>
            <person name="Liu Y."/>
            <person name="Li H."/>
            <person name="Ning X."/>
            <person name="Lin Y."/>
            <person name="Zhao L."/>
            <person name="Xing Q."/>
            <person name="Dou J."/>
            <person name="Li Y."/>
            <person name="Mao J."/>
            <person name="Guo H."/>
            <person name="Dou H."/>
            <person name="Li T."/>
            <person name="Mu C."/>
            <person name="Jiang W."/>
            <person name="Fu Q."/>
            <person name="Fu X."/>
            <person name="Miao Y."/>
            <person name="Liu J."/>
            <person name="Yu Q."/>
            <person name="Li R."/>
            <person name="Liao H."/>
            <person name="Li X."/>
            <person name="Kong Y."/>
            <person name="Jiang Z."/>
            <person name="Chourrout D."/>
            <person name="Li R."/>
            <person name="Bao Z."/>
        </authorList>
    </citation>
    <scope>NUCLEOTIDE SEQUENCE [LARGE SCALE GENOMIC DNA]</scope>
    <source>
        <strain evidence="17 18">PY_sf001</strain>
    </source>
</reference>
<comment type="subcellular location">
    <subcellularLocation>
        <location evidence="1">Cell membrane</location>
        <topology evidence="1">Single-pass type I membrane protein</topology>
    </subcellularLocation>
</comment>
<dbReference type="InterPro" id="IPR020894">
    <property type="entry name" value="Cadherin_CS"/>
</dbReference>
<dbReference type="PANTHER" id="PTHR24028">
    <property type="entry name" value="CADHERIN-87A"/>
    <property type="match status" value="1"/>
</dbReference>
<feature type="domain" description="Cadherin" evidence="16">
    <location>
        <begin position="681"/>
        <end position="780"/>
    </location>
</feature>
<dbReference type="AlphaFoldDB" id="A0A210PLF4"/>
<organism evidence="17 18">
    <name type="scientific">Mizuhopecten yessoensis</name>
    <name type="common">Japanese scallop</name>
    <name type="synonym">Patinopecten yessoensis</name>
    <dbReference type="NCBI Taxonomy" id="6573"/>
    <lineage>
        <taxon>Eukaryota</taxon>
        <taxon>Metazoa</taxon>
        <taxon>Spiralia</taxon>
        <taxon>Lophotrochozoa</taxon>
        <taxon>Mollusca</taxon>
        <taxon>Bivalvia</taxon>
        <taxon>Autobranchia</taxon>
        <taxon>Pteriomorphia</taxon>
        <taxon>Pectinida</taxon>
        <taxon>Pectinoidea</taxon>
        <taxon>Pectinidae</taxon>
        <taxon>Mizuhopecten</taxon>
    </lineage>
</organism>
<feature type="domain" description="Cadherin" evidence="16">
    <location>
        <begin position="459"/>
        <end position="564"/>
    </location>
</feature>
<dbReference type="SMART" id="SM00112">
    <property type="entry name" value="CA"/>
    <property type="match status" value="7"/>
</dbReference>
<feature type="compositionally biased region" description="Polar residues" evidence="13">
    <location>
        <begin position="823"/>
        <end position="839"/>
    </location>
</feature>
<dbReference type="SUPFAM" id="SSF49313">
    <property type="entry name" value="Cadherin-like"/>
    <property type="match status" value="6"/>
</dbReference>
<keyword evidence="18" id="KW-1185">Reference proteome</keyword>
<feature type="chain" id="PRO_5012623033" description="Protocadherin-20" evidence="15">
    <location>
        <begin position="19"/>
        <end position="920"/>
    </location>
</feature>
<evidence type="ECO:0000313" key="18">
    <source>
        <dbReference type="Proteomes" id="UP000242188"/>
    </source>
</evidence>
<evidence type="ECO:0000256" key="7">
    <source>
        <dbReference type="ARBA" id="ARBA00022889"/>
    </source>
</evidence>